<evidence type="ECO:0000313" key="3">
    <source>
        <dbReference type="EMBL" id="KAL0566578.1"/>
    </source>
</evidence>
<accession>A0ABR3EUW5</accession>
<feature type="compositionally biased region" description="Basic and acidic residues" evidence="1">
    <location>
        <begin position="68"/>
        <end position="81"/>
    </location>
</feature>
<feature type="region of interest" description="Disordered" evidence="1">
    <location>
        <begin position="22"/>
        <end position="101"/>
    </location>
</feature>
<keyword evidence="4" id="KW-1185">Reference proteome</keyword>
<name>A0ABR3EUW5_9AGAR</name>
<sequence length="600" mass="68559">MDPHKHSMPLSKLEEIIDDFLIPTVEPEDREDRFTSSDSEDTQVESSSATRANSLETSPQPLYIDETPSIKKERRFDEAKIFHTQTRSKKSTSRAADALPKSLAISRDPLLPGTPSVVQDEADDFQTVGSHVRSDSTPHANSDVESQHVIEPLNEDVPIPTEVSDTAMDDLDDDEIQIMEWDPQKEAQAFSNFKESVNPKLAKKSAKKYKQEDMPLQTIDRYTSSITNLYVEEDEDLDINFTSTRAFISDTFGGSPQGTFPSVRGDKLTKMIKDGFGEGDLTFLNLNYNPYMPQMSGRSGIFFSNGYAESERQEWADEFDAELVKRENSDKKKSGKKKSGNKKKDEAKAIKEDDGLHRVFVCLDTKVWLYIGQYQMTFKNSLSKQEWHVELTERVKSTWVDGAMTKGWGLGTRIRVFLRNRHGSGRKFTPAEYLDLMEELGGDKEARKKFGSKVTKEQIRNSFDRGEELIGVNVMECVRYDYEFQRKLQTAWPSWEVEQKQKAEEEEQRKKEKGEEQKTEGKAEKTSNKRSRKQTDSGKKGPSPKKRKTNKGSKAPLDSDESSESESENSHTDSDFEEDDHARYISRGTRSRPRAVRYTR</sequence>
<dbReference type="InterPro" id="IPR046520">
    <property type="entry name" value="DUF6697"/>
</dbReference>
<feature type="compositionally biased region" description="Basic residues" evidence="1">
    <location>
        <begin position="542"/>
        <end position="551"/>
    </location>
</feature>
<organism evidence="3 4">
    <name type="scientific">Marasmius crinis-equi</name>
    <dbReference type="NCBI Taxonomy" id="585013"/>
    <lineage>
        <taxon>Eukaryota</taxon>
        <taxon>Fungi</taxon>
        <taxon>Dikarya</taxon>
        <taxon>Basidiomycota</taxon>
        <taxon>Agaricomycotina</taxon>
        <taxon>Agaricomycetes</taxon>
        <taxon>Agaricomycetidae</taxon>
        <taxon>Agaricales</taxon>
        <taxon>Marasmiineae</taxon>
        <taxon>Marasmiaceae</taxon>
        <taxon>Marasmius</taxon>
    </lineage>
</organism>
<proteinExistence type="predicted"/>
<comment type="caution">
    <text evidence="3">The sequence shown here is derived from an EMBL/GenBank/DDBJ whole genome shotgun (WGS) entry which is preliminary data.</text>
</comment>
<feature type="region of interest" description="Disordered" evidence="1">
    <location>
        <begin position="326"/>
        <end position="347"/>
    </location>
</feature>
<gene>
    <name evidence="3" type="ORF">V5O48_015432</name>
</gene>
<evidence type="ECO:0000256" key="1">
    <source>
        <dbReference type="SAM" id="MobiDB-lite"/>
    </source>
</evidence>
<reference evidence="3 4" key="1">
    <citation type="submission" date="2024-02" db="EMBL/GenBank/DDBJ databases">
        <title>A draft genome for the cacao thread blight pathogen Marasmius crinis-equi.</title>
        <authorList>
            <person name="Cohen S.P."/>
            <person name="Baruah I.K."/>
            <person name="Amoako-Attah I."/>
            <person name="Bukari Y."/>
            <person name="Meinhardt L.W."/>
            <person name="Bailey B.A."/>
        </authorList>
    </citation>
    <scope>NUCLEOTIDE SEQUENCE [LARGE SCALE GENOMIC DNA]</scope>
    <source>
        <strain evidence="3 4">GH-76</strain>
    </source>
</reference>
<feature type="compositionally biased region" description="Basic residues" evidence="1">
    <location>
        <begin position="589"/>
        <end position="600"/>
    </location>
</feature>
<feature type="domain" description="DUF6697" evidence="2">
    <location>
        <begin position="244"/>
        <end position="490"/>
    </location>
</feature>
<evidence type="ECO:0000313" key="4">
    <source>
        <dbReference type="Proteomes" id="UP001465976"/>
    </source>
</evidence>
<protein>
    <recommendedName>
        <fullName evidence="2">DUF6697 domain-containing protein</fullName>
    </recommendedName>
</protein>
<dbReference type="EMBL" id="JBAHYK010001851">
    <property type="protein sequence ID" value="KAL0566578.1"/>
    <property type="molecule type" value="Genomic_DNA"/>
</dbReference>
<dbReference type="Proteomes" id="UP001465976">
    <property type="component" value="Unassembled WGS sequence"/>
</dbReference>
<dbReference type="Pfam" id="PF20411">
    <property type="entry name" value="DUF6697"/>
    <property type="match status" value="1"/>
</dbReference>
<feature type="compositionally biased region" description="Polar residues" evidence="1">
    <location>
        <begin position="44"/>
        <end position="60"/>
    </location>
</feature>
<feature type="compositionally biased region" description="Basic and acidic residues" evidence="1">
    <location>
        <begin position="497"/>
        <end position="539"/>
    </location>
</feature>
<feature type="compositionally biased region" description="Acidic residues" evidence="1">
    <location>
        <begin position="558"/>
        <end position="567"/>
    </location>
</feature>
<feature type="region of interest" description="Disordered" evidence="1">
    <location>
        <begin position="495"/>
        <end position="600"/>
    </location>
</feature>
<evidence type="ECO:0000259" key="2">
    <source>
        <dbReference type="Pfam" id="PF20411"/>
    </source>
</evidence>